<gene>
    <name evidence="2" type="ORF">Ari01nite_55890</name>
</gene>
<name>A0A919MX44_9ACTN</name>
<proteinExistence type="predicted"/>
<evidence type="ECO:0000313" key="2">
    <source>
        <dbReference type="EMBL" id="GIE98124.1"/>
    </source>
</evidence>
<feature type="chain" id="PRO_5038832079" description="IPT/TIG domain-containing protein" evidence="1">
    <location>
        <begin position="21"/>
        <end position="907"/>
    </location>
</feature>
<comment type="caution">
    <text evidence="2">The sequence shown here is derived from an EMBL/GenBank/DDBJ whole genome shotgun (WGS) entry which is preliminary data.</text>
</comment>
<organism evidence="2 3">
    <name type="scientific">Paractinoplanes rishiriensis</name>
    <dbReference type="NCBI Taxonomy" id="1050105"/>
    <lineage>
        <taxon>Bacteria</taxon>
        <taxon>Bacillati</taxon>
        <taxon>Actinomycetota</taxon>
        <taxon>Actinomycetes</taxon>
        <taxon>Micromonosporales</taxon>
        <taxon>Micromonosporaceae</taxon>
        <taxon>Paractinoplanes</taxon>
    </lineage>
</organism>
<evidence type="ECO:0000256" key="1">
    <source>
        <dbReference type="SAM" id="SignalP"/>
    </source>
</evidence>
<keyword evidence="3" id="KW-1185">Reference proteome</keyword>
<keyword evidence="1" id="KW-0732">Signal</keyword>
<dbReference type="Gene3D" id="2.60.40.2700">
    <property type="match status" value="2"/>
</dbReference>
<dbReference type="InterPro" id="IPR013783">
    <property type="entry name" value="Ig-like_fold"/>
</dbReference>
<dbReference type="GO" id="GO:0005975">
    <property type="term" value="P:carbohydrate metabolic process"/>
    <property type="evidence" value="ECO:0007669"/>
    <property type="project" value="UniProtKB-ARBA"/>
</dbReference>
<protein>
    <recommendedName>
        <fullName evidence="4">IPT/TIG domain-containing protein</fullName>
    </recommendedName>
</protein>
<dbReference type="EMBL" id="BOMV01000060">
    <property type="protein sequence ID" value="GIE98124.1"/>
    <property type="molecule type" value="Genomic_DNA"/>
</dbReference>
<feature type="signal peptide" evidence="1">
    <location>
        <begin position="1"/>
        <end position="20"/>
    </location>
</feature>
<dbReference type="Gene3D" id="2.60.40.10">
    <property type="entry name" value="Immunoglobulins"/>
    <property type="match status" value="1"/>
</dbReference>
<dbReference type="Proteomes" id="UP000636960">
    <property type="component" value="Unassembled WGS sequence"/>
</dbReference>
<evidence type="ECO:0000313" key="3">
    <source>
        <dbReference type="Proteomes" id="UP000636960"/>
    </source>
</evidence>
<evidence type="ECO:0008006" key="4">
    <source>
        <dbReference type="Google" id="ProtNLM"/>
    </source>
</evidence>
<sequence>MSRRFVAIAAVSLLFSGVVAGVGASPAAAAAGAPVELRTAGKPCMREAPGPYLSPDLLNAARAVVLQARYPGETTVAEVESDFEVWDVADDQNRQQWRRGANEETGDLYVQLEDDAKQLHGVTYAWRVRVLDGEEVSPWSETCYFTLDRVGGDAPAVASEQYPAGSFNRGGIGVPGTFTLTAATDDVVAYEYRFSASEISGDAEWKTADAPSVGAPVTVTFTPVAANYHGLNVYAVDRAGNRSELAGYDFWVRDTRPTVFSADYPELWGESTCCANLDFNVGVAGEFQFNGTDDVEKLAWRIDQGGPSGTADVNDDGDAVVRIAPTRAGVQTLYVRGVTAGGTAYPERSYRFLVDDGPLVTGDVDRDVVIGSTASFRAAPRVAGVTAYVYWLFYRSDDGEPRKVTVPAKADGTADIAWPVSDIDQQGLYVQSRTADGTLSVARRINSGVNGAEPSVTRTGGGEPGSVATFVARTAMTNVADYTVQFNGDAATKRTLTPAADGSATFEFTPTKTGYQYLHIWATNTAGIRTDTGSASWNVANGPKVTSTDFPVTGAGRVAAGTFTFTPRLPVATSYQYEINFGAVGTLPAQADGSATLTWTPPASGSYTMDVRSYNGSASSQLTTYRFRVAPADVRITSVSPSSVLTGAVRTITLQGTNLHPKDVLQVTPAGGTPLTATVTSATGTTLTADVDLTGAPAGTASVTLQPYGAEQPVVSVPSAFTVSPPPSLQATKRPTISGTVAVGGVVKVAPGTWTPVATGYRYQWAANGVAIKGATGTALTVPPAAVGKRLTVTVTATRTGHPSGTAASAATAAVAKGKAPKATQKPKFTGTPKAGRKLTAAVGTWSPKVDAYRYEWRLNGKLVKGATARTLKLKAAWRNKRITVTVITKKAGYADGRATSASVKVR</sequence>
<accession>A0A919MX44</accession>
<reference evidence="2" key="1">
    <citation type="submission" date="2021-01" db="EMBL/GenBank/DDBJ databases">
        <title>Whole genome shotgun sequence of Actinoplanes rishiriensis NBRC 108556.</title>
        <authorList>
            <person name="Komaki H."/>
            <person name="Tamura T."/>
        </authorList>
    </citation>
    <scope>NUCLEOTIDE SEQUENCE</scope>
    <source>
        <strain evidence="2">NBRC 108556</strain>
    </source>
</reference>
<dbReference type="AlphaFoldDB" id="A0A919MX44"/>